<dbReference type="RefSeq" id="WP_178932393.1">
    <property type="nucleotide sequence ID" value="NZ_JACBAZ010000003.1"/>
</dbReference>
<proteinExistence type="inferred from homology"/>
<dbReference type="PANTHER" id="PTHR42693">
    <property type="entry name" value="ARYLSULFATASE FAMILY MEMBER"/>
    <property type="match status" value="1"/>
</dbReference>
<keyword evidence="2 6" id="KW-0378">Hydrolase</keyword>
<sequence>MIRLFLCSSVLTGACLAASPETSPKPNIVYFYADDLGWGTLKANNPESKLITPTIDSLVDTGINFTRGYGCMVCSPARSSQQTGFHQGHTWTDRNDPAATKAIRAEDIALGTVLQEAGYRTAYYGKWGYGGDYTKVDPKINNPQTIPINHGYDELLAELHHKRAHTFFQPTLWRNNTSDPSPKTTLVPNSIKPNQPLRPNYPAYQDDKDYPKTAYADDSYAIAALDFVRAQAQTKQPFFVTLAFQIPHTPLGNIASMPKWFDAYADVKGAAKWDAPNKQFAAMVTRMDAHMKNILDALEDPNGDGDTSDSVRDNTLIIFASDNGGQGGKPYKFFKTNGILSGAKGSVKEGGIRVPTVMNWRGTIKPGQSSDMPTDVTDIMPTLAELAEVASPVGTDGVSIAPTITGKGVQRQREFLTHEAGSKWTIIRGNIKLHNTGKMYDLAKDPGEKQDISGKNAKLAAEMKALAAGEFAGADDLMANSFRTWQGKDGSAFERESSWSKPAYPKGHELANDYSENTPNPRWNAVMINTTKKDSRTTLAEDTSLLALEVGGNRKAGNSQTLVVPKGLTLTGRNEIRISEQGSIELDGGTLNTLRWVDVHPGGHLSGSGAITGHLYHSGELTITSSSGAPNVLKVGKDLYQMQTGVLSLEFNSGAKARLEVQGKASLSGTLALRYASGFKPKEGDETVIIQASAISGRFQNKQNQLVVGGDVYQIKYGPKSVTVQKLASDDSPSP</sequence>
<dbReference type="PROSITE" id="PS51257">
    <property type="entry name" value="PROKAR_LIPOPROTEIN"/>
    <property type="match status" value="1"/>
</dbReference>
<feature type="chain" id="PRO_5032912070" evidence="4">
    <location>
        <begin position="18"/>
        <end position="735"/>
    </location>
</feature>
<feature type="compositionally biased region" description="Polar residues" evidence="3">
    <location>
        <begin position="173"/>
        <end position="193"/>
    </location>
</feature>
<evidence type="ECO:0000256" key="1">
    <source>
        <dbReference type="ARBA" id="ARBA00008779"/>
    </source>
</evidence>
<comment type="similarity">
    <text evidence="1">Belongs to the sulfatase family.</text>
</comment>
<dbReference type="GO" id="GO:0016740">
    <property type="term" value="F:transferase activity"/>
    <property type="evidence" value="ECO:0007669"/>
    <property type="project" value="UniProtKB-KW"/>
</dbReference>
<dbReference type="EMBL" id="JACBAZ010000003">
    <property type="protein sequence ID" value="NWK55856.1"/>
    <property type="molecule type" value="Genomic_DNA"/>
</dbReference>
<evidence type="ECO:0000313" key="7">
    <source>
        <dbReference type="Proteomes" id="UP000557872"/>
    </source>
</evidence>
<evidence type="ECO:0000259" key="5">
    <source>
        <dbReference type="Pfam" id="PF00884"/>
    </source>
</evidence>
<dbReference type="GO" id="GO:0004065">
    <property type="term" value="F:arylsulfatase activity"/>
    <property type="evidence" value="ECO:0007669"/>
    <property type="project" value="TreeGrafter"/>
</dbReference>
<keyword evidence="4" id="KW-0732">Signal</keyword>
<name>A0A851GEL0_9BACT</name>
<dbReference type="InterPro" id="IPR000917">
    <property type="entry name" value="Sulfatase_N"/>
</dbReference>
<dbReference type="Gene3D" id="3.40.720.10">
    <property type="entry name" value="Alkaline Phosphatase, subunit A"/>
    <property type="match status" value="1"/>
</dbReference>
<evidence type="ECO:0000256" key="3">
    <source>
        <dbReference type="SAM" id="MobiDB-lite"/>
    </source>
</evidence>
<gene>
    <name evidence="6" type="ORF">HW115_09555</name>
</gene>
<dbReference type="SUPFAM" id="SSF51126">
    <property type="entry name" value="Pectin lyase-like"/>
    <property type="match status" value="1"/>
</dbReference>
<evidence type="ECO:0000313" key="6">
    <source>
        <dbReference type="EMBL" id="NWK55856.1"/>
    </source>
</evidence>
<dbReference type="InterPro" id="IPR017850">
    <property type="entry name" value="Alkaline_phosphatase_core_sf"/>
</dbReference>
<organism evidence="6 7">
    <name type="scientific">Oceaniferula marina</name>
    <dbReference type="NCBI Taxonomy" id="2748318"/>
    <lineage>
        <taxon>Bacteria</taxon>
        <taxon>Pseudomonadati</taxon>
        <taxon>Verrucomicrobiota</taxon>
        <taxon>Verrucomicrobiia</taxon>
        <taxon>Verrucomicrobiales</taxon>
        <taxon>Verrucomicrobiaceae</taxon>
        <taxon>Oceaniferula</taxon>
    </lineage>
</organism>
<feature type="domain" description="Sulfatase N-terminal" evidence="5">
    <location>
        <begin position="26"/>
        <end position="388"/>
    </location>
</feature>
<protein>
    <submittedName>
        <fullName evidence="6">Sulfatase-like hydrolase/transferase</fullName>
    </submittedName>
</protein>
<dbReference type="InterPro" id="IPR050738">
    <property type="entry name" value="Sulfatase"/>
</dbReference>
<dbReference type="InterPro" id="IPR011050">
    <property type="entry name" value="Pectin_lyase_fold/virulence"/>
</dbReference>
<dbReference type="PANTHER" id="PTHR42693:SF53">
    <property type="entry name" value="ENDO-4-O-SULFATASE"/>
    <property type="match status" value="1"/>
</dbReference>
<dbReference type="AlphaFoldDB" id="A0A851GEL0"/>
<keyword evidence="7" id="KW-1185">Reference proteome</keyword>
<dbReference type="Pfam" id="PF00884">
    <property type="entry name" value="Sulfatase"/>
    <property type="match status" value="1"/>
</dbReference>
<accession>A0A851GEL0</accession>
<reference evidence="6 7" key="1">
    <citation type="submission" date="2020-07" db="EMBL/GenBank/DDBJ databases">
        <title>Roseicoccus Jingziensis gen. nov., sp. nov., isolated from coastal seawater.</title>
        <authorList>
            <person name="Feng X."/>
        </authorList>
    </citation>
    <scope>NUCLEOTIDE SEQUENCE [LARGE SCALE GENOMIC DNA]</scope>
    <source>
        <strain evidence="6 7">N1E253</strain>
    </source>
</reference>
<dbReference type="Proteomes" id="UP000557872">
    <property type="component" value="Unassembled WGS sequence"/>
</dbReference>
<dbReference type="SUPFAM" id="SSF53649">
    <property type="entry name" value="Alkaline phosphatase-like"/>
    <property type="match status" value="1"/>
</dbReference>
<comment type="caution">
    <text evidence="6">The sequence shown here is derived from an EMBL/GenBank/DDBJ whole genome shotgun (WGS) entry which is preliminary data.</text>
</comment>
<evidence type="ECO:0000256" key="4">
    <source>
        <dbReference type="SAM" id="SignalP"/>
    </source>
</evidence>
<evidence type="ECO:0000256" key="2">
    <source>
        <dbReference type="ARBA" id="ARBA00022801"/>
    </source>
</evidence>
<feature type="region of interest" description="Disordered" evidence="3">
    <location>
        <begin position="173"/>
        <end position="203"/>
    </location>
</feature>
<keyword evidence="6" id="KW-0808">Transferase</keyword>
<feature type="signal peptide" evidence="4">
    <location>
        <begin position="1"/>
        <end position="17"/>
    </location>
</feature>